<keyword evidence="3" id="KW-1185">Reference proteome</keyword>
<protein>
    <recommendedName>
        <fullName evidence="4">EGF-like domain-containing protein</fullName>
    </recommendedName>
</protein>
<dbReference type="RefSeq" id="WP_136930991.1">
    <property type="nucleotide sequence ID" value="NZ_SSMQ01000022.1"/>
</dbReference>
<dbReference type="PROSITE" id="PS51257">
    <property type="entry name" value="PROKAR_LIPOPROTEIN"/>
    <property type="match status" value="1"/>
</dbReference>
<evidence type="ECO:0000313" key="3">
    <source>
        <dbReference type="Proteomes" id="UP000309215"/>
    </source>
</evidence>
<dbReference type="EMBL" id="SSMQ01000022">
    <property type="protein sequence ID" value="TKD05184.1"/>
    <property type="molecule type" value="Genomic_DNA"/>
</dbReference>
<sequence>MAFLTKIPLRALLAMTAGLLLFVACGDEGGSSSDGSGGTGGSLAGATKRCGQDVGCQVGETCKLNFIEWGYECACENGKLVCDSWASAAGPPAAPPTDPGIECIESYCQDNNLALSCSFASATCNYEVMCNLGTGMTDSVTGECP</sequence>
<gene>
    <name evidence="2" type="ORF">E8A74_21845</name>
</gene>
<proteinExistence type="predicted"/>
<feature type="chain" id="PRO_5020998505" description="EGF-like domain-containing protein" evidence="1">
    <location>
        <begin position="27"/>
        <end position="145"/>
    </location>
</feature>
<name>A0A4U1JAA2_9BACT</name>
<reference evidence="2 3" key="1">
    <citation type="submission" date="2019-04" db="EMBL/GenBank/DDBJ databases">
        <authorList>
            <person name="Li Y."/>
            <person name="Wang J."/>
        </authorList>
    </citation>
    <scope>NUCLEOTIDE SEQUENCE [LARGE SCALE GENOMIC DNA]</scope>
    <source>
        <strain evidence="2 3">DSM 14668</strain>
    </source>
</reference>
<dbReference type="Proteomes" id="UP000309215">
    <property type="component" value="Unassembled WGS sequence"/>
</dbReference>
<feature type="signal peptide" evidence="1">
    <location>
        <begin position="1"/>
        <end position="26"/>
    </location>
</feature>
<keyword evidence="1" id="KW-0732">Signal</keyword>
<evidence type="ECO:0000256" key="1">
    <source>
        <dbReference type="SAM" id="SignalP"/>
    </source>
</evidence>
<accession>A0A4U1JAA2</accession>
<evidence type="ECO:0000313" key="2">
    <source>
        <dbReference type="EMBL" id="TKD05184.1"/>
    </source>
</evidence>
<dbReference type="AlphaFoldDB" id="A0A4U1JAA2"/>
<organism evidence="2 3">
    <name type="scientific">Polyangium fumosum</name>
    <dbReference type="NCBI Taxonomy" id="889272"/>
    <lineage>
        <taxon>Bacteria</taxon>
        <taxon>Pseudomonadati</taxon>
        <taxon>Myxococcota</taxon>
        <taxon>Polyangia</taxon>
        <taxon>Polyangiales</taxon>
        <taxon>Polyangiaceae</taxon>
        <taxon>Polyangium</taxon>
    </lineage>
</organism>
<comment type="caution">
    <text evidence="2">The sequence shown here is derived from an EMBL/GenBank/DDBJ whole genome shotgun (WGS) entry which is preliminary data.</text>
</comment>
<evidence type="ECO:0008006" key="4">
    <source>
        <dbReference type="Google" id="ProtNLM"/>
    </source>
</evidence>